<dbReference type="RefSeq" id="WP_205105557.1">
    <property type="nucleotide sequence ID" value="NZ_JACJJG010000076.1"/>
</dbReference>
<dbReference type="Proteomes" id="UP000706891">
    <property type="component" value="Unassembled WGS sequence"/>
</dbReference>
<accession>A0A939B8G6</accession>
<name>A0A939B8G6_9BACT</name>
<organism evidence="1 2">
    <name type="scientific">Marseilla massiliensis</name>
    <dbReference type="NCBI Taxonomy" id="1841864"/>
    <lineage>
        <taxon>Bacteria</taxon>
        <taxon>Pseudomonadati</taxon>
        <taxon>Bacteroidota</taxon>
        <taxon>Bacteroidia</taxon>
        <taxon>Bacteroidales</taxon>
        <taxon>Prevotellaceae</taxon>
        <taxon>Marseilla</taxon>
    </lineage>
</organism>
<proteinExistence type="predicted"/>
<dbReference type="EMBL" id="JACJJG010000076">
    <property type="protein sequence ID" value="MBM6674397.1"/>
    <property type="molecule type" value="Genomic_DNA"/>
</dbReference>
<evidence type="ECO:0000313" key="1">
    <source>
        <dbReference type="EMBL" id="MBM6674397.1"/>
    </source>
</evidence>
<comment type="caution">
    <text evidence="1">The sequence shown here is derived from an EMBL/GenBank/DDBJ whole genome shotgun (WGS) entry which is preliminary data.</text>
</comment>
<keyword evidence="2" id="KW-1185">Reference proteome</keyword>
<reference evidence="1" key="2">
    <citation type="journal article" date="2021" name="Sci. Rep.">
        <title>The distribution of antibiotic resistance genes in chicken gut microbiota commensals.</title>
        <authorList>
            <person name="Juricova H."/>
            <person name="Matiasovicova J."/>
            <person name="Kubasova T."/>
            <person name="Cejkova D."/>
            <person name="Rychlik I."/>
        </authorList>
    </citation>
    <scope>NUCLEOTIDE SEQUENCE</scope>
    <source>
        <strain evidence="1">An824</strain>
    </source>
</reference>
<reference evidence="1" key="1">
    <citation type="submission" date="2020-08" db="EMBL/GenBank/DDBJ databases">
        <authorList>
            <person name="Cejkova D."/>
            <person name="Kubasova T."/>
            <person name="Jahodarova E."/>
            <person name="Rychlik I."/>
        </authorList>
    </citation>
    <scope>NUCLEOTIDE SEQUENCE</scope>
    <source>
        <strain evidence="1">An824</strain>
    </source>
</reference>
<protein>
    <submittedName>
        <fullName evidence="1">Uncharacterized protein</fullName>
    </submittedName>
</protein>
<feature type="non-terminal residue" evidence="1">
    <location>
        <position position="1"/>
    </location>
</feature>
<dbReference type="AlphaFoldDB" id="A0A939B8G6"/>
<gene>
    <name evidence="1" type="ORF">H6A34_10995</name>
</gene>
<sequence length="231" mass="26380">WPKGSKSRGFSTIKAHCDATGRRLEYSQTFASLGNIFTGHLEGIPCCGIPHPSARLFREERELMRKVVTQTYRCENITADACQDLLHSIRQRRNAKGLSKEEMATLFELLIARMQSLPYPAYESCEKKYSRYDLCNGLQLTIANNSTTHCIAIRPKNYKGEKDIDQISMPHVRELLTCFDKANYANTPVWLGVKDFNTLTLENDIEDLAKDLVNEMKKLISEIYTILPPSR</sequence>
<evidence type="ECO:0000313" key="2">
    <source>
        <dbReference type="Proteomes" id="UP000706891"/>
    </source>
</evidence>